<comment type="caution">
    <text evidence="6">The sequence shown here is derived from an EMBL/GenBank/DDBJ whole genome shotgun (WGS) entry which is preliminary data.</text>
</comment>
<dbReference type="Proteomes" id="UP001237642">
    <property type="component" value="Unassembled WGS sequence"/>
</dbReference>
<gene>
    <name evidence="6" type="ORF">POM88_018290</name>
</gene>
<evidence type="ECO:0000256" key="1">
    <source>
        <dbReference type="ARBA" id="ARBA00022618"/>
    </source>
</evidence>
<dbReference type="Pfam" id="PF00134">
    <property type="entry name" value="Cyclin_N"/>
    <property type="match status" value="1"/>
</dbReference>
<evidence type="ECO:0000256" key="4">
    <source>
        <dbReference type="RuleBase" id="RU000383"/>
    </source>
</evidence>
<protein>
    <submittedName>
        <fullName evidence="6">Cyclin-SDS</fullName>
    </submittedName>
</protein>
<keyword evidence="2 4" id="KW-0195">Cyclin</keyword>
<reference evidence="6" key="1">
    <citation type="submission" date="2023-02" db="EMBL/GenBank/DDBJ databases">
        <title>Genome of toxic invasive species Heracleum sosnowskyi carries increased number of genes despite the absence of recent whole-genome duplications.</title>
        <authorList>
            <person name="Schelkunov M."/>
            <person name="Shtratnikova V."/>
            <person name="Makarenko M."/>
            <person name="Klepikova A."/>
            <person name="Omelchenko D."/>
            <person name="Novikova G."/>
            <person name="Obukhova E."/>
            <person name="Bogdanov V."/>
            <person name="Penin A."/>
            <person name="Logacheva M."/>
        </authorList>
    </citation>
    <scope>NUCLEOTIDE SEQUENCE</scope>
    <source>
        <strain evidence="6">Hsosn_3</strain>
        <tissue evidence="6">Leaf</tissue>
    </source>
</reference>
<dbReference type="InterPro" id="IPR039361">
    <property type="entry name" value="Cyclin"/>
</dbReference>
<dbReference type="Gene3D" id="1.10.472.10">
    <property type="entry name" value="Cyclin-like"/>
    <property type="match status" value="2"/>
</dbReference>
<dbReference type="InterPro" id="IPR006671">
    <property type="entry name" value="Cyclin_N"/>
</dbReference>
<dbReference type="SUPFAM" id="SSF47954">
    <property type="entry name" value="Cyclin-like"/>
    <property type="match status" value="2"/>
</dbReference>
<evidence type="ECO:0000256" key="3">
    <source>
        <dbReference type="ARBA" id="ARBA00023306"/>
    </source>
</evidence>
<evidence type="ECO:0000313" key="6">
    <source>
        <dbReference type="EMBL" id="KAK1390112.1"/>
    </source>
</evidence>
<reference evidence="6" key="2">
    <citation type="submission" date="2023-05" db="EMBL/GenBank/DDBJ databases">
        <authorList>
            <person name="Schelkunov M.I."/>
        </authorList>
    </citation>
    <scope>NUCLEOTIDE SEQUENCE</scope>
    <source>
        <strain evidence="6">Hsosn_3</strain>
        <tissue evidence="6">Leaf</tissue>
    </source>
</reference>
<sequence length="537" mass="61405">MIVKLRSNIPRRKRTKFSPINVNFGAAMKVKQFSSEEDEVEVSCVSSKVSVNQYALKKRSFEDAVGEISKVGCGDELRRITRSYYRKLGKENVNPEVSESSCVESCPGVDSKERITKFKLRVGKTVQNSNEIARNLKLDGENEKSVENNQSEVVSGLDSVSDVKFGGKSIKIGENRDEFSEVSRNVDTVSNCESNSELFPKVIGKEFDLICSEHLEEGGDNEYEYSSASYSDDYEDVTSEFDFEDYISSDWYESGSQFSEKSETSSSPTFQLLLQFRQQFCRSSASVSKSCSPDEFILMRFEDEEHEKSYELIRSRERKQRYIRDYTEEYCSITDYGNLVIQQRLHMVHWIMEQSSSKELHKETMFLGVSLYDQFLSKGYFKNQRSLQIAGIASLTLATRIEENQPYNSVRQRMFYVGSTAYSRSEVVAMEWLVQEVLNFQCYLPTMYNFLWFYLKAAGANEEMEDTAKNIAMLALLGFEQLCYWPSTVAAGLVSLASRVVNQDAACHRVKETHNRTKDDDLAGCIKSLEGLIKFIS</sequence>
<dbReference type="InterPro" id="IPR013763">
    <property type="entry name" value="Cyclin-like_dom"/>
</dbReference>
<dbReference type="InterPro" id="IPR036915">
    <property type="entry name" value="Cyclin-like_sf"/>
</dbReference>
<dbReference type="AlphaFoldDB" id="A0AAD8IQ93"/>
<proteinExistence type="inferred from homology"/>
<name>A0AAD8IQ93_9APIA</name>
<evidence type="ECO:0000259" key="5">
    <source>
        <dbReference type="SMART" id="SM00385"/>
    </source>
</evidence>
<evidence type="ECO:0000256" key="2">
    <source>
        <dbReference type="ARBA" id="ARBA00023127"/>
    </source>
</evidence>
<keyword evidence="3" id="KW-0131">Cell cycle</keyword>
<dbReference type="GO" id="GO:0051301">
    <property type="term" value="P:cell division"/>
    <property type="evidence" value="ECO:0007669"/>
    <property type="project" value="UniProtKB-KW"/>
</dbReference>
<keyword evidence="1" id="KW-0132">Cell division</keyword>
<accession>A0AAD8IQ93</accession>
<dbReference type="Pfam" id="PF02984">
    <property type="entry name" value="Cyclin_C"/>
    <property type="match status" value="1"/>
</dbReference>
<evidence type="ECO:0000313" key="7">
    <source>
        <dbReference type="Proteomes" id="UP001237642"/>
    </source>
</evidence>
<dbReference type="EMBL" id="JAUIZM010000004">
    <property type="protein sequence ID" value="KAK1390112.1"/>
    <property type="molecule type" value="Genomic_DNA"/>
</dbReference>
<dbReference type="PANTHER" id="PTHR10177">
    <property type="entry name" value="CYCLINS"/>
    <property type="match status" value="1"/>
</dbReference>
<feature type="domain" description="Cyclin-like" evidence="5">
    <location>
        <begin position="349"/>
        <end position="436"/>
    </location>
</feature>
<feature type="domain" description="Cyclin-like" evidence="5">
    <location>
        <begin position="449"/>
        <end position="531"/>
    </location>
</feature>
<keyword evidence="7" id="KW-1185">Reference proteome</keyword>
<organism evidence="6 7">
    <name type="scientific">Heracleum sosnowskyi</name>
    <dbReference type="NCBI Taxonomy" id="360622"/>
    <lineage>
        <taxon>Eukaryota</taxon>
        <taxon>Viridiplantae</taxon>
        <taxon>Streptophyta</taxon>
        <taxon>Embryophyta</taxon>
        <taxon>Tracheophyta</taxon>
        <taxon>Spermatophyta</taxon>
        <taxon>Magnoliopsida</taxon>
        <taxon>eudicotyledons</taxon>
        <taxon>Gunneridae</taxon>
        <taxon>Pentapetalae</taxon>
        <taxon>asterids</taxon>
        <taxon>campanulids</taxon>
        <taxon>Apiales</taxon>
        <taxon>Apiaceae</taxon>
        <taxon>Apioideae</taxon>
        <taxon>apioid superclade</taxon>
        <taxon>Tordylieae</taxon>
        <taxon>Tordyliinae</taxon>
        <taxon>Heracleum</taxon>
    </lineage>
</organism>
<dbReference type="InterPro" id="IPR004367">
    <property type="entry name" value="Cyclin_C-dom"/>
</dbReference>
<dbReference type="SMART" id="SM00385">
    <property type="entry name" value="CYCLIN"/>
    <property type="match status" value="2"/>
</dbReference>
<comment type="similarity">
    <text evidence="4">Belongs to the cyclin family.</text>
</comment>